<evidence type="ECO:0000313" key="2">
    <source>
        <dbReference type="EMBL" id="TGN41676.1"/>
    </source>
</evidence>
<dbReference type="OrthoDB" id="7059739at2"/>
<feature type="compositionally biased region" description="Basic residues" evidence="1">
    <location>
        <begin position="110"/>
        <end position="131"/>
    </location>
</feature>
<dbReference type="EMBL" id="SRPF01000001">
    <property type="protein sequence ID" value="TGN41676.1"/>
    <property type="molecule type" value="Genomic_DNA"/>
</dbReference>
<sequence>MGKKAKKPNVDKVVDRVNKEFEKTSERVEKLINDSLKQLDGFQSQIQEPVRKLLKELDELRNREIKRFSDEFDRRMDEFHDLQSSVMERLGISGSRAGSDEKKTSGKSAKATKKPAAKKPAAKKTAAKKTTAKSTAAKPPSAKKTTAKKPATKPAAKKPTSARPAARKPAAAAKAADSTDLTRIKGIGPATAKKMKDAGITDISQIANPSDADKEKLAAFSTVKGFSTFSAEAKKVL</sequence>
<dbReference type="SUPFAM" id="SSF158702">
    <property type="entry name" value="Sec63 N-terminal domain-like"/>
    <property type="match status" value="1"/>
</dbReference>
<keyword evidence="3" id="KW-1185">Reference proteome</keyword>
<evidence type="ECO:0008006" key="4">
    <source>
        <dbReference type="Google" id="ProtNLM"/>
    </source>
</evidence>
<comment type="caution">
    <text evidence="2">The sequence shown here is derived from an EMBL/GenBank/DDBJ whole genome shotgun (WGS) entry which is preliminary data.</text>
</comment>
<feature type="compositionally biased region" description="Low complexity" evidence="1">
    <location>
        <begin position="152"/>
        <end position="176"/>
    </location>
</feature>
<evidence type="ECO:0000313" key="3">
    <source>
        <dbReference type="Proteomes" id="UP000298325"/>
    </source>
</evidence>
<dbReference type="Gene3D" id="1.10.150.20">
    <property type="entry name" value="5' to 3' exonuclease, C-terminal subdomain"/>
    <property type="match status" value="1"/>
</dbReference>
<gene>
    <name evidence="2" type="ORF">E5Q11_03870</name>
</gene>
<feature type="compositionally biased region" description="Low complexity" evidence="1">
    <location>
        <begin position="132"/>
        <end position="144"/>
    </location>
</feature>
<organism evidence="2 3">
    <name type="scientific">Marinobacter confluentis</name>
    <dbReference type="NCBI Taxonomy" id="1697557"/>
    <lineage>
        <taxon>Bacteria</taxon>
        <taxon>Pseudomonadati</taxon>
        <taxon>Pseudomonadota</taxon>
        <taxon>Gammaproteobacteria</taxon>
        <taxon>Pseudomonadales</taxon>
        <taxon>Marinobacteraceae</taxon>
        <taxon>Marinobacter</taxon>
    </lineage>
</organism>
<accession>A0A4Z1CC00</accession>
<feature type="region of interest" description="Disordered" evidence="1">
    <location>
        <begin position="82"/>
        <end position="198"/>
    </location>
</feature>
<reference evidence="2 3" key="1">
    <citation type="submission" date="2019-04" db="EMBL/GenBank/DDBJ databases">
        <authorList>
            <person name="Park S."/>
            <person name="Yoon J.-H."/>
        </authorList>
    </citation>
    <scope>NUCLEOTIDE SEQUENCE [LARGE SCALE GENOMIC DNA]</scope>
    <source>
        <strain evidence="2 3">HJM-18</strain>
    </source>
</reference>
<evidence type="ECO:0000256" key="1">
    <source>
        <dbReference type="SAM" id="MobiDB-lite"/>
    </source>
</evidence>
<proteinExistence type="predicted"/>
<dbReference type="AlphaFoldDB" id="A0A4Z1CC00"/>
<dbReference type="Pfam" id="PF14520">
    <property type="entry name" value="HHH_5"/>
    <property type="match status" value="1"/>
</dbReference>
<protein>
    <recommendedName>
        <fullName evidence="4">Helix-hairpin-helix domain-containing protein</fullName>
    </recommendedName>
</protein>
<name>A0A4Z1CC00_9GAMM</name>
<dbReference type="Proteomes" id="UP000298325">
    <property type="component" value="Unassembled WGS sequence"/>
</dbReference>
<dbReference type="RefSeq" id="WP_135802061.1">
    <property type="nucleotide sequence ID" value="NZ_SRPF01000001.1"/>
</dbReference>